<dbReference type="Proteomes" id="UP001260188">
    <property type="component" value="Unassembled WGS sequence"/>
</dbReference>
<evidence type="ECO:0000256" key="14">
    <source>
        <dbReference type="ARBA" id="ARBA00032707"/>
    </source>
</evidence>
<evidence type="ECO:0000256" key="7">
    <source>
        <dbReference type="ARBA" id="ARBA00022801"/>
    </source>
</evidence>
<evidence type="ECO:0000256" key="4">
    <source>
        <dbReference type="ARBA" id="ARBA00021581"/>
    </source>
</evidence>
<dbReference type="HAMAP" id="MF_01006">
    <property type="entry name" value="Undec_diphosphatase"/>
    <property type="match status" value="1"/>
</dbReference>
<evidence type="ECO:0000256" key="17">
    <source>
        <dbReference type="HAMAP-Rule" id="MF_01006"/>
    </source>
</evidence>
<evidence type="ECO:0000256" key="10">
    <source>
        <dbReference type="ARBA" id="ARBA00022989"/>
    </source>
</evidence>
<proteinExistence type="inferred from homology"/>
<evidence type="ECO:0000256" key="15">
    <source>
        <dbReference type="ARBA" id="ARBA00032932"/>
    </source>
</evidence>
<evidence type="ECO:0000256" key="16">
    <source>
        <dbReference type="ARBA" id="ARBA00047594"/>
    </source>
</evidence>
<feature type="transmembrane region" description="Helical" evidence="17">
    <location>
        <begin position="88"/>
        <end position="106"/>
    </location>
</feature>
<evidence type="ECO:0000256" key="8">
    <source>
        <dbReference type="ARBA" id="ARBA00022960"/>
    </source>
</evidence>
<comment type="similarity">
    <text evidence="2 17">Belongs to the UppP family.</text>
</comment>
<feature type="transmembrane region" description="Helical" evidence="17">
    <location>
        <begin position="220"/>
        <end position="243"/>
    </location>
</feature>
<feature type="transmembrane region" description="Helical" evidence="17">
    <location>
        <begin position="42"/>
        <end position="61"/>
    </location>
</feature>
<comment type="caution">
    <text evidence="18">The sequence shown here is derived from an EMBL/GenBank/DDBJ whole genome shotgun (WGS) entry which is preliminary data.</text>
</comment>
<evidence type="ECO:0000256" key="5">
    <source>
        <dbReference type="ARBA" id="ARBA00022475"/>
    </source>
</evidence>
<feature type="transmembrane region" description="Helical" evidence="17">
    <location>
        <begin position="118"/>
        <end position="137"/>
    </location>
</feature>
<evidence type="ECO:0000256" key="12">
    <source>
        <dbReference type="ARBA" id="ARBA00023251"/>
    </source>
</evidence>
<evidence type="ECO:0000313" key="19">
    <source>
        <dbReference type="Proteomes" id="UP001260188"/>
    </source>
</evidence>
<dbReference type="GO" id="GO:0050380">
    <property type="term" value="F:undecaprenyl-diphosphatase activity"/>
    <property type="evidence" value="ECO:0007669"/>
    <property type="project" value="UniProtKB-EC"/>
</dbReference>
<comment type="miscellaneous">
    <text evidence="17">Bacitracin is thought to be involved in the inhibition of peptidoglycan synthesis by sequestering undecaprenyl diphosphate, thereby reducing the pool of lipid carrier available.</text>
</comment>
<sequence>MQLLEAIILGIVQGLTEFLPISSSAHLRIVGEFLPSAQDPGATFTAITQIGTELAVLVYFWKKITRIIGRWFRSFSGSVPRDDADVRLGWIVIIGTLPIGVLGFLFQDVIRDTFRNLWLVAIVLIVFGLILGAADALGRRVRTEKDLTYGHGLALGFAQALALIPGVSRSGATTTMGLALGYTRPAAAEVAFLLAVPAVFGSGLYELLQAIREPGASVFSLVDTAVATVVAFGVGLAVIAFLMQYLKRGSFLPFVLYRVGLGALLIILLSLGVLQAY</sequence>
<keyword evidence="11 17" id="KW-0472">Membrane</keyword>
<evidence type="ECO:0000256" key="1">
    <source>
        <dbReference type="ARBA" id="ARBA00004651"/>
    </source>
</evidence>
<dbReference type="PANTHER" id="PTHR30622">
    <property type="entry name" value="UNDECAPRENYL-DIPHOSPHATASE"/>
    <property type="match status" value="1"/>
</dbReference>
<dbReference type="NCBIfam" id="TIGR00753">
    <property type="entry name" value="undec_PP_bacA"/>
    <property type="match status" value="1"/>
</dbReference>
<feature type="transmembrane region" description="Helical" evidence="17">
    <location>
        <begin position="187"/>
        <end position="208"/>
    </location>
</feature>
<dbReference type="PANTHER" id="PTHR30622:SF4">
    <property type="entry name" value="UNDECAPRENYL-DIPHOSPHATASE"/>
    <property type="match status" value="1"/>
</dbReference>
<evidence type="ECO:0000256" key="3">
    <source>
        <dbReference type="ARBA" id="ARBA00012374"/>
    </source>
</evidence>
<reference evidence="18 19" key="1">
    <citation type="submission" date="2023-08" db="EMBL/GenBank/DDBJ databases">
        <title>Functional and genomic diversity of the sorghum phyllosphere microbiome.</title>
        <authorList>
            <person name="Shade A."/>
        </authorList>
    </citation>
    <scope>NUCLEOTIDE SEQUENCE [LARGE SCALE GENOMIC DNA]</scope>
    <source>
        <strain evidence="18 19">SORGH_AS_0919</strain>
    </source>
</reference>
<evidence type="ECO:0000256" key="11">
    <source>
        <dbReference type="ARBA" id="ARBA00023136"/>
    </source>
</evidence>
<protein>
    <recommendedName>
        <fullName evidence="4 17">Undecaprenyl-diphosphatase</fullName>
        <ecNumber evidence="3 17">3.6.1.27</ecNumber>
    </recommendedName>
    <alternativeName>
        <fullName evidence="15 17">Bacitracin resistance protein</fullName>
    </alternativeName>
    <alternativeName>
        <fullName evidence="14 17">Undecaprenyl pyrophosphate phosphatase</fullName>
    </alternativeName>
</protein>
<dbReference type="NCBIfam" id="NF001392">
    <property type="entry name" value="PRK00281.2-1"/>
    <property type="match status" value="1"/>
</dbReference>
<keyword evidence="5 17" id="KW-1003">Cell membrane</keyword>
<feature type="transmembrane region" description="Helical" evidence="17">
    <location>
        <begin position="255"/>
        <end position="274"/>
    </location>
</feature>
<comment type="catalytic activity">
    <reaction evidence="16 17">
        <text>di-trans,octa-cis-undecaprenyl diphosphate + H2O = di-trans,octa-cis-undecaprenyl phosphate + phosphate + H(+)</text>
        <dbReference type="Rhea" id="RHEA:28094"/>
        <dbReference type="ChEBI" id="CHEBI:15377"/>
        <dbReference type="ChEBI" id="CHEBI:15378"/>
        <dbReference type="ChEBI" id="CHEBI:43474"/>
        <dbReference type="ChEBI" id="CHEBI:58405"/>
        <dbReference type="ChEBI" id="CHEBI:60392"/>
        <dbReference type="EC" id="3.6.1.27"/>
    </reaction>
</comment>
<keyword evidence="7 17" id="KW-0378">Hydrolase</keyword>
<name>A0ABU1HYF3_9MICO</name>
<accession>A0ABU1HYF3</accession>
<evidence type="ECO:0000256" key="6">
    <source>
        <dbReference type="ARBA" id="ARBA00022692"/>
    </source>
</evidence>
<evidence type="ECO:0000256" key="2">
    <source>
        <dbReference type="ARBA" id="ARBA00010621"/>
    </source>
</evidence>
<evidence type="ECO:0000256" key="9">
    <source>
        <dbReference type="ARBA" id="ARBA00022984"/>
    </source>
</evidence>
<keyword evidence="9 17" id="KW-0573">Peptidoglycan synthesis</keyword>
<comment type="subcellular location">
    <subcellularLocation>
        <location evidence="1 17">Cell membrane</location>
        <topology evidence="1 17">Multi-pass membrane protein</topology>
    </subcellularLocation>
</comment>
<dbReference type="InterPro" id="IPR003824">
    <property type="entry name" value="UppP"/>
</dbReference>
<keyword evidence="19" id="KW-1185">Reference proteome</keyword>
<keyword evidence="12 17" id="KW-0046">Antibiotic resistance</keyword>
<dbReference type="RefSeq" id="WP_023950705.1">
    <property type="nucleotide sequence ID" value="NZ_CP018134.1"/>
</dbReference>
<evidence type="ECO:0000256" key="13">
    <source>
        <dbReference type="ARBA" id="ARBA00023316"/>
    </source>
</evidence>
<gene>
    <name evidence="17" type="primary">uppP</name>
    <name evidence="18" type="ORF">QE367_000630</name>
</gene>
<dbReference type="Pfam" id="PF02673">
    <property type="entry name" value="BacA"/>
    <property type="match status" value="1"/>
</dbReference>
<dbReference type="EMBL" id="JAVIZA010000001">
    <property type="protein sequence ID" value="MDR6166426.1"/>
    <property type="molecule type" value="Genomic_DNA"/>
</dbReference>
<keyword evidence="8 17" id="KW-0133">Cell shape</keyword>
<keyword evidence="6 17" id="KW-0812">Transmembrane</keyword>
<comment type="function">
    <text evidence="17">Catalyzes the dephosphorylation of undecaprenyl diphosphate (UPP). Confers resistance to bacitracin.</text>
</comment>
<keyword evidence="13 17" id="KW-0961">Cell wall biogenesis/degradation</keyword>
<dbReference type="EC" id="3.6.1.27" evidence="3 17"/>
<keyword evidence="10 17" id="KW-1133">Transmembrane helix</keyword>
<organism evidence="18 19">
    <name type="scientific">Microbacterium paludicola</name>
    <dbReference type="NCBI Taxonomy" id="300019"/>
    <lineage>
        <taxon>Bacteria</taxon>
        <taxon>Bacillati</taxon>
        <taxon>Actinomycetota</taxon>
        <taxon>Actinomycetes</taxon>
        <taxon>Micrococcales</taxon>
        <taxon>Microbacteriaceae</taxon>
        <taxon>Microbacterium</taxon>
    </lineage>
</organism>
<feature type="transmembrane region" description="Helical" evidence="17">
    <location>
        <begin position="149"/>
        <end position="167"/>
    </location>
</feature>
<evidence type="ECO:0000313" key="18">
    <source>
        <dbReference type="EMBL" id="MDR6166426.1"/>
    </source>
</evidence>